<dbReference type="AlphaFoldDB" id="A0A0R3UG62"/>
<comment type="subcellular location">
    <subcellularLocation>
        <location evidence="1">Cytoplasm</location>
        <location evidence="1">Perinuclear region</location>
    </subcellularLocation>
</comment>
<evidence type="ECO:0000256" key="3">
    <source>
        <dbReference type="ARBA" id="ARBA00022892"/>
    </source>
</evidence>
<organism evidence="4">
    <name type="scientific">Mesocestoides corti</name>
    <name type="common">Flatworm</name>
    <dbReference type="NCBI Taxonomy" id="53468"/>
    <lineage>
        <taxon>Eukaryota</taxon>
        <taxon>Metazoa</taxon>
        <taxon>Spiralia</taxon>
        <taxon>Lophotrochozoa</taxon>
        <taxon>Platyhelminthes</taxon>
        <taxon>Cestoda</taxon>
        <taxon>Eucestoda</taxon>
        <taxon>Cyclophyllidea</taxon>
        <taxon>Mesocestoididae</taxon>
        <taxon>Mesocestoides</taxon>
    </lineage>
</organism>
<reference evidence="4" key="1">
    <citation type="submission" date="2017-02" db="UniProtKB">
        <authorList>
            <consortium name="WormBaseParasite"/>
        </authorList>
    </citation>
    <scope>IDENTIFICATION</scope>
</reference>
<evidence type="ECO:0000313" key="4">
    <source>
        <dbReference type="WBParaSite" id="MCOS_0000617801-mRNA-1"/>
    </source>
</evidence>
<dbReference type="InterPro" id="IPR006722">
    <property type="entry name" value="Sedlin"/>
</dbReference>
<keyword evidence="3" id="KW-0813">Transport</keyword>
<dbReference type="GO" id="GO:0048471">
    <property type="term" value="C:perinuclear region of cytoplasm"/>
    <property type="evidence" value="ECO:0007669"/>
    <property type="project" value="UniProtKB-SubCell"/>
</dbReference>
<comment type="similarity">
    <text evidence="2">Belongs to the TRAPP small subunits family. Sedlin subfamily.</text>
</comment>
<evidence type="ECO:0000256" key="1">
    <source>
        <dbReference type="ARBA" id="ARBA00004556"/>
    </source>
</evidence>
<protein>
    <submittedName>
        <fullName evidence="4">SAC domain-containing protein</fullName>
    </submittedName>
</protein>
<keyword evidence="3" id="KW-0931">ER-Golgi transport</keyword>
<dbReference type="Gene3D" id="3.30.450.70">
    <property type="match status" value="1"/>
</dbReference>
<accession>A0A0R3UG62</accession>
<dbReference type="SUPFAM" id="SSF64356">
    <property type="entry name" value="SNARE-like"/>
    <property type="match status" value="1"/>
</dbReference>
<dbReference type="Pfam" id="PF04628">
    <property type="entry name" value="Sedlin_N"/>
    <property type="match status" value="1"/>
</dbReference>
<dbReference type="GO" id="GO:0006888">
    <property type="term" value="P:endoplasmic reticulum to Golgi vesicle-mediated transport"/>
    <property type="evidence" value="ECO:0007669"/>
    <property type="project" value="InterPro"/>
</dbReference>
<name>A0A0R3UG62_MESCO</name>
<proteinExistence type="inferred from homology"/>
<sequence length="141" mass="15561">LSFHFRVYGSLDIIEDKLMVGSSKPSFNDKDATNKYLGLLYTIEDYCIYGYVTNTNVKFVVVQEDPGTLADLPKGGAAVPPDSKVKKTLESLHDAYLSLLSSPFYTPNTPIDPSESPAAKKFEEVVDTLLEYPSQITTSNL</sequence>
<dbReference type="WBParaSite" id="MCOS_0000617801-mRNA-1">
    <property type="protein sequence ID" value="MCOS_0000617801-mRNA-1"/>
    <property type="gene ID" value="MCOS_0000617801"/>
</dbReference>
<dbReference type="InterPro" id="IPR011012">
    <property type="entry name" value="Longin-like_dom_sf"/>
</dbReference>
<evidence type="ECO:0000256" key="2">
    <source>
        <dbReference type="ARBA" id="ARBA00006626"/>
    </source>
</evidence>
<dbReference type="PANTHER" id="PTHR12403">
    <property type="entry name" value="TRAFFICKING PROTEIN PARTICLE COMPLEX SUBUNIT 2"/>
    <property type="match status" value="1"/>
</dbReference>